<evidence type="ECO:0000256" key="1">
    <source>
        <dbReference type="ARBA" id="ARBA00000085"/>
    </source>
</evidence>
<dbReference type="InterPro" id="IPR050980">
    <property type="entry name" value="2C_sensor_his_kinase"/>
</dbReference>
<evidence type="ECO:0000256" key="10">
    <source>
        <dbReference type="ARBA" id="ARBA00022989"/>
    </source>
</evidence>
<dbReference type="EC" id="2.7.13.3" evidence="3"/>
<feature type="compositionally biased region" description="Low complexity" evidence="13">
    <location>
        <begin position="657"/>
        <end position="670"/>
    </location>
</feature>
<feature type="signal peptide" evidence="14">
    <location>
        <begin position="1"/>
        <end position="26"/>
    </location>
</feature>
<proteinExistence type="predicted"/>
<gene>
    <name evidence="17" type="ORF">NMN56_025380</name>
</gene>
<keyword evidence="10" id="KW-1133">Transmembrane helix</keyword>
<evidence type="ECO:0000259" key="16">
    <source>
        <dbReference type="PROSITE" id="PS50885"/>
    </source>
</evidence>
<keyword evidence="11" id="KW-0902">Two-component regulatory system</keyword>
<evidence type="ECO:0000256" key="7">
    <source>
        <dbReference type="ARBA" id="ARBA00022741"/>
    </source>
</evidence>
<accession>A0ABT7A2E0</accession>
<feature type="coiled-coil region" evidence="12">
    <location>
        <begin position="358"/>
        <end position="413"/>
    </location>
</feature>
<evidence type="ECO:0000313" key="18">
    <source>
        <dbReference type="Proteomes" id="UP001214441"/>
    </source>
</evidence>
<feature type="domain" description="HAMP" evidence="16">
    <location>
        <begin position="316"/>
        <end position="370"/>
    </location>
</feature>
<keyword evidence="18" id="KW-1185">Reference proteome</keyword>
<sequence>MRNRLLASVVLCAVAVLAAGAPTVAAASRDATDAQELVDLAGLNRQAIALSHSLADERDGMVEYIAAGRTSRGGAGVSESQRARVDRQIREIRAASPPSYVTKALKRMPKTRQRAITGRGNALDAYTAYTRVIEDLRGVTQSVVRDLPARAQDATAGALPDLARAIDQASATRGLLRGAMAGKGAQRELTTQAQQARVRERSALADFDEMAGAKARDSYSTTVNGTDVNVAERYLDKLTSRPYLTTSARTVDRGRLDAAVSARIAHMRGVQSSFAVAEIKRLEGLRDDDVTALQIRAALLGVCLLLAVGISVTTARSLARPLSVLKRGSQRLAEDPGQAEPITFNGRNDEFADVVRALNALRATAADLRRRAACAESEQDELAVSKAELTERHTLLQDDFLALRDELEAAREEMTATAGATHGTFVHLALRSLGLVERQLAVLEGLEEKETDPDQLATLFKLDHLATRMRRHGENLLLLAGSEQSGGHQQSPAPLLDVLRAAVSEIERYERVELGSLPPHIQVSGFAADDLSHLVAELLDNAASFSPPESEVRLSGWMLENGEVMLSVQDDGIGVSDNQLIALNTRLGEPEALHPPFAADGSTPVHDEATDGLGMGLYVVARLAARHGLRVQLRKQKQGGTAAVVIVPRKLLPDRPAPAASAPAGATGRADGTELPGSVAEANSNALPVRRKSRVTEPEEVTGTEAALGTEGTSEAEDTSEAQVAFGAEKGSGAADVAGALGIAEAAEAAEAAGVAGVAGVAEAGEEGIEPSEAVGARGGVDGGDGADSGETTVSVEVPQLDAASETAACDADDSEEGDDSAESEVPESEVPGAGAPRTGRATEPEAAEPDQGDEPADEHGRADDQAPAHSSDAGGVEVTQRSQDTRDTRDAQATQDDQATHGTGSTTGPGATDAIGATGAVGAISPAKATDGARDAQGSERGSVDAEVTVKGLPKRTPRIAARETAPPRARKGGANADELRRRLGGFQQGAREGLRDAEAQVAAEEGVEEQAGAQVDGGTAEEARK</sequence>
<dbReference type="PANTHER" id="PTHR44936:SF9">
    <property type="entry name" value="SENSOR PROTEIN CREC"/>
    <property type="match status" value="1"/>
</dbReference>
<keyword evidence="10" id="KW-0472">Membrane</keyword>
<keyword evidence="8" id="KW-0418">Kinase</keyword>
<evidence type="ECO:0000256" key="4">
    <source>
        <dbReference type="ARBA" id="ARBA00022553"/>
    </source>
</evidence>
<evidence type="ECO:0000256" key="9">
    <source>
        <dbReference type="ARBA" id="ARBA00022840"/>
    </source>
</evidence>
<protein>
    <recommendedName>
        <fullName evidence="3">histidine kinase</fullName>
        <ecNumber evidence="3">2.7.13.3</ecNumber>
    </recommendedName>
</protein>
<keyword evidence="4" id="KW-0597">Phosphoprotein</keyword>
<comment type="caution">
    <text evidence="17">The sequence shown here is derived from an EMBL/GenBank/DDBJ whole genome shotgun (WGS) entry which is preliminary data.</text>
</comment>
<evidence type="ECO:0000256" key="14">
    <source>
        <dbReference type="SAM" id="SignalP"/>
    </source>
</evidence>
<evidence type="ECO:0000256" key="2">
    <source>
        <dbReference type="ARBA" id="ARBA00004370"/>
    </source>
</evidence>
<evidence type="ECO:0000256" key="3">
    <source>
        <dbReference type="ARBA" id="ARBA00012438"/>
    </source>
</evidence>
<dbReference type="Pfam" id="PF02518">
    <property type="entry name" value="HATPase_c"/>
    <property type="match status" value="1"/>
</dbReference>
<dbReference type="Pfam" id="PF08376">
    <property type="entry name" value="NIT"/>
    <property type="match status" value="1"/>
</dbReference>
<keyword evidence="7" id="KW-0547">Nucleotide-binding</keyword>
<evidence type="ECO:0000259" key="15">
    <source>
        <dbReference type="PROSITE" id="PS50109"/>
    </source>
</evidence>
<dbReference type="InterPro" id="IPR003660">
    <property type="entry name" value="HAMP_dom"/>
</dbReference>
<feature type="compositionally biased region" description="Basic and acidic residues" evidence="13">
    <location>
        <begin position="858"/>
        <end position="867"/>
    </location>
</feature>
<feature type="region of interest" description="Disordered" evidence="13">
    <location>
        <begin position="764"/>
        <end position="1027"/>
    </location>
</feature>
<keyword evidence="12" id="KW-0175">Coiled coil</keyword>
<evidence type="ECO:0000256" key="8">
    <source>
        <dbReference type="ARBA" id="ARBA00022777"/>
    </source>
</evidence>
<feature type="domain" description="Histidine kinase" evidence="15">
    <location>
        <begin position="531"/>
        <end position="651"/>
    </location>
</feature>
<keyword evidence="6" id="KW-0812">Transmembrane</keyword>
<dbReference type="PANTHER" id="PTHR44936">
    <property type="entry name" value="SENSOR PROTEIN CREC"/>
    <property type="match status" value="1"/>
</dbReference>
<feature type="compositionally biased region" description="Basic and acidic residues" evidence="13">
    <location>
        <begin position="932"/>
        <end position="945"/>
    </location>
</feature>
<dbReference type="InterPro" id="IPR003594">
    <property type="entry name" value="HATPase_dom"/>
</dbReference>
<feature type="region of interest" description="Disordered" evidence="13">
    <location>
        <begin position="654"/>
        <end position="720"/>
    </location>
</feature>
<dbReference type="SMART" id="SM00387">
    <property type="entry name" value="HATPase_c"/>
    <property type="match status" value="1"/>
</dbReference>
<dbReference type="Gene3D" id="3.30.565.10">
    <property type="entry name" value="Histidine kinase-like ATPase, C-terminal domain"/>
    <property type="match status" value="1"/>
</dbReference>
<feature type="compositionally biased region" description="Acidic residues" evidence="13">
    <location>
        <begin position="846"/>
        <end position="857"/>
    </location>
</feature>
<dbReference type="PROSITE" id="PS50109">
    <property type="entry name" value="HIS_KIN"/>
    <property type="match status" value="1"/>
</dbReference>
<dbReference type="Proteomes" id="UP001214441">
    <property type="component" value="Unassembled WGS sequence"/>
</dbReference>
<comment type="catalytic activity">
    <reaction evidence="1">
        <text>ATP + protein L-histidine = ADP + protein N-phospho-L-histidine.</text>
        <dbReference type="EC" id="2.7.13.3"/>
    </reaction>
</comment>
<feature type="compositionally biased region" description="Low complexity" evidence="13">
    <location>
        <begin position="1001"/>
        <end position="1016"/>
    </location>
</feature>
<evidence type="ECO:0000256" key="13">
    <source>
        <dbReference type="SAM" id="MobiDB-lite"/>
    </source>
</evidence>
<comment type="subcellular location">
    <subcellularLocation>
        <location evidence="2">Membrane</location>
    </subcellularLocation>
</comment>
<keyword evidence="14" id="KW-0732">Signal</keyword>
<dbReference type="InterPro" id="IPR036890">
    <property type="entry name" value="HATPase_C_sf"/>
</dbReference>
<name>A0ABT7A2E0_9ACTN</name>
<evidence type="ECO:0000256" key="5">
    <source>
        <dbReference type="ARBA" id="ARBA00022679"/>
    </source>
</evidence>
<feature type="chain" id="PRO_5045565341" description="histidine kinase" evidence="14">
    <location>
        <begin position="27"/>
        <end position="1027"/>
    </location>
</feature>
<evidence type="ECO:0000256" key="6">
    <source>
        <dbReference type="ARBA" id="ARBA00022692"/>
    </source>
</evidence>
<feature type="compositionally biased region" description="Low complexity" evidence="13">
    <location>
        <begin position="701"/>
        <end position="713"/>
    </location>
</feature>
<dbReference type="SMART" id="SM00304">
    <property type="entry name" value="HAMP"/>
    <property type="match status" value="1"/>
</dbReference>
<evidence type="ECO:0000256" key="12">
    <source>
        <dbReference type="SAM" id="Coils"/>
    </source>
</evidence>
<dbReference type="PROSITE" id="PS50885">
    <property type="entry name" value="HAMP"/>
    <property type="match status" value="1"/>
</dbReference>
<dbReference type="SUPFAM" id="SSF55874">
    <property type="entry name" value="ATPase domain of HSP90 chaperone/DNA topoisomerase II/histidine kinase"/>
    <property type="match status" value="1"/>
</dbReference>
<reference evidence="17 18" key="1">
    <citation type="submission" date="2023-05" db="EMBL/GenBank/DDBJ databases">
        <title>Streptantibioticus silvisoli sp. nov., acidotolerant actinomycetes 1 from pine litter.</title>
        <authorList>
            <person name="Swiecimska M."/>
            <person name="Golinska P."/>
            <person name="Sangal V."/>
            <person name="Wachnowicz B."/>
            <person name="Goodfellow M."/>
        </authorList>
    </citation>
    <scope>NUCLEOTIDE SEQUENCE [LARGE SCALE GENOMIC DNA]</scope>
    <source>
        <strain evidence="17 18">DSM 42109</strain>
    </source>
</reference>
<organism evidence="17 18">
    <name type="scientific">Streptomyces iconiensis</name>
    <dbReference type="NCBI Taxonomy" id="1384038"/>
    <lineage>
        <taxon>Bacteria</taxon>
        <taxon>Bacillati</taxon>
        <taxon>Actinomycetota</taxon>
        <taxon>Actinomycetes</taxon>
        <taxon>Kitasatosporales</taxon>
        <taxon>Streptomycetaceae</taxon>
        <taxon>Streptomyces</taxon>
    </lineage>
</organism>
<keyword evidence="9" id="KW-0067">ATP-binding</keyword>
<keyword evidence="5" id="KW-0808">Transferase</keyword>
<evidence type="ECO:0000256" key="11">
    <source>
        <dbReference type="ARBA" id="ARBA00023012"/>
    </source>
</evidence>
<dbReference type="EMBL" id="JANCPR020000027">
    <property type="protein sequence ID" value="MDJ1135234.1"/>
    <property type="molecule type" value="Genomic_DNA"/>
</dbReference>
<feature type="compositionally biased region" description="Acidic residues" evidence="13">
    <location>
        <begin position="811"/>
        <end position="828"/>
    </location>
</feature>
<feature type="compositionally biased region" description="Gly residues" evidence="13">
    <location>
        <begin position="777"/>
        <end position="787"/>
    </location>
</feature>
<dbReference type="Gene3D" id="6.10.340.10">
    <property type="match status" value="1"/>
</dbReference>
<evidence type="ECO:0000313" key="17">
    <source>
        <dbReference type="EMBL" id="MDJ1135234.1"/>
    </source>
</evidence>
<dbReference type="InterPro" id="IPR013587">
    <property type="entry name" value="Nitrate/nitrite_sensing"/>
</dbReference>
<dbReference type="InterPro" id="IPR005467">
    <property type="entry name" value="His_kinase_dom"/>
</dbReference>